<dbReference type="Proteomes" id="UP000240429">
    <property type="component" value="Unassembled WGS sequence"/>
</dbReference>
<evidence type="ECO:0000313" key="3">
    <source>
        <dbReference type="Proteomes" id="UP000240429"/>
    </source>
</evidence>
<gene>
    <name evidence="2" type="ORF">C6Y14_15275</name>
</gene>
<name>A0A2P8Q8I8_9ACTN</name>
<reference evidence="2 3" key="1">
    <citation type="submission" date="2018-03" db="EMBL/GenBank/DDBJ databases">
        <title>Streptomyces dioscori sp. nov., a novel endophytic actinobacterium isolated from bulbil of Dioscorea bulbifera L.</title>
        <authorList>
            <person name="Zhikuan W."/>
        </authorList>
    </citation>
    <scope>NUCLEOTIDE SEQUENCE [LARGE SCALE GENOMIC DNA]</scope>
    <source>
        <strain evidence="2 3">A217</strain>
    </source>
</reference>
<organism evidence="2 3">
    <name type="scientific">Streptomyces dioscori</name>
    <dbReference type="NCBI Taxonomy" id="2109333"/>
    <lineage>
        <taxon>Bacteria</taxon>
        <taxon>Bacillati</taxon>
        <taxon>Actinomycetota</taxon>
        <taxon>Actinomycetes</taxon>
        <taxon>Kitasatosporales</taxon>
        <taxon>Streptomycetaceae</taxon>
        <taxon>Streptomyces</taxon>
        <taxon>Streptomyces aurantiacus group</taxon>
    </lineage>
</organism>
<keyword evidence="3" id="KW-1185">Reference proteome</keyword>
<protein>
    <submittedName>
        <fullName evidence="2">Uncharacterized protein</fullName>
    </submittedName>
</protein>
<accession>A0A2P8Q8I8</accession>
<feature type="region of interest" description="Disordered" evidence="1">
    <location>
        <begin position="35"/>
        <end position="61"/>
    </location>
</feature>
<proteinExistence type="predicted"/>
<comment type="caution">
    <text evidence="2">The sequence shown here is derived from an EMBL/GenBank/DDBJ whole genome shotgun (WGS) entry which is preliminary data.</text>
</comment>
<dbReference type="EMBL" id="PYBJ01000008">
    <property type="protein sequence ID" value="PSM42564.1"/>
    <property type="molecule type" value="Genomic_DNA"/>
</dbReference>
<evidence type="ECO:0000313" key="2">
    <source>
        <dbReference type="EMBL" id="PSM42564.1"/>
    </source>
</evidence>
<evidence type="ECO:0000256" key="1">
    <source>
        <dbReference type="SAM" id="MobiDB-lite"/>
    </source>
</evidence>
<dbReference type="AlphaFoldDB" id="A0A2P8Q8I8"/>
<sequence length="61" mass="6682">MRLRWGLGAQFPAPLDAAFAVRRCSVGRVRLRWGPSAPFPAPLAGRARPQPTARPFDALRA</sequence>